<feature type="region of interest" description="Disordered" evidence="4">
    <location>
        <begin position="1"/>
        <end position="254"/>
    </location>
</feature>
<evidence type="ECO:0000256" key="3">
    <source>
        <dbReference type="ARBA" id="ARBA00023306"/>
    </source>
</evidence>
<evidence type="ECO:0000256" key="1">
    <source>
        <dbReference type="ARBA" id="ARBA00023125"/>
    </source>
</evidence>
<keyword evidence="1" id="KW-0238">DNA-binding</keyword>
<dbReference type="PANTHER" id="PTHR47807:SF1">
    <property type="entry name" value="PROTEIN TBF1"/>
    <property type="match status" value="1"/>
</dbReference>
<feature type="compositionally biased region" description="Basic and acidic residues" evidence="4">
    <location>
        <begin position="1308"/>
        <end position="1325"/>
    </location>
</feature>
<feature type="region of interest" description="Disordered" evidence="4">
    <location>
        <begin position="1301"/>
        <end position="1325"/>
    </location>
</feature>
<evidence type="ECO:0000259" key="5">
    <source>
        <dbReference type="PROSITE" id="PS51294"/>
    </source>
</evidence>
<feature type="compositionally biased region" description="Basic and acidic residues" evidence="4">
    <location>
        <begin position="243"/>
        <end position="254"/>
    </location>
</feature>
<dbReference type="PANTHER" id="PTHR47807">
    <property type="entry name" value="PROTEIN TBF1"/>
    <property type="match status" value="1"/>
</dbReference>
<dbReference type="Pfam" id="PF08558">
    <property type="entry name" value="TRF"/>
    <property type="match status" value="1"/>
</dbReference>
<dbReference type="Gene3D" id="1.10.10.60">
    <property type="entry name" value="Homeodomain-like"/>
    <property type="match status" value="1"/>
</dbReference>
<sequence length="1418" mass="156632">MGYHQLKRGWVDPSQRRTAQPRNKADDNSQHDFDKRPSLFDTHVTRRSATVSENIVLGPPKLAFASSSSARTPGKTNPSGLGDLRTAENATPATRVFGKDQDYDDRDHERRGGRTGGVHGRRNFKEDKEDWSNRSRRTFDGEDNERRPRQRWENRRDQADGEESRRDNREEGRWGHRQGQGRGKFDQPWFRSETGSEGLEDSSKSYGRQKGWGRDHRSGAGADTEWNARPEQDPEWMDSPEPESQKQAHTAEDFQKWKERMRAENEKRAPVDEIQESVEVMELEAKQQSTKSMSLKVKPETDKFFELYADKKAPEETAAAVEAKKHKTRFAALFSPPPEAPKAAPEAHIPEPVRPASTDADQEGFQRILQMLGGKANRSSSGLPMEALFGAKGPASRSEQASPNPLAGLFSAGDANSKAELKQSEPQPQSRNSGGGLESLLGPMSPRATSEKKNESDFLLRLMQQSKVSPSPQPMPSQLPQSNQTPGLLQMPEALSRARQPMKTPNELSAFFNEPTGNDAPRPGPPGMDERQRFAPRPPPISSDFHYPPRSEYIKSPQDFGPNQLPPMQRPPGLDTPAGWPYQHHQLPPQLGPHQGPPGLSNSGPRGLPFPSGPPMPQHMNIPIPQSGGPPGPPQERQRKYTSGNVPFLPPETHGVSESMRELRFVIQVAEPGLVAGLTDHRTHENMNGIKKVDRYAGSGKANEVVRHFKVSGLVSGYDIGPQQAVDDDDDLRAIKRRKTGSIGPEDDLVASLPQLPDSSEDLVVDRSDTFENVARIARAFDGSGGDFAQDSYDPQAALAELRREDDETNAESTVKPIAVPKTQGQGMAKAVSRMKLDSLPILDNLSTQILSTLAKSSYHDMVTLLSRPDTEAGQEYMAVMDLFNHSKRVYSTKAPFLSAKELDLTDTSQIDTLRKANMATFASSLFGAHDISLLNMNKYFLEVFVPEGGRLLKAQGSLLLDLKTQAFIHSMIKDRGPSTDLLYNLFSDDLEAQILSRRPGARGLAPGEQDFIKRAMSRREILLNDVKTQQGIQTLAEKYSWHDFLRDVLSYISKTLENIIMPTKRPPVKDPAPPTSAETHQLSQTQLENNFQVLPLKPPAPEVRNEQPKDDDFVAKAARAAQIALQGHGMSMSPPPFDQAPMQISTSPQPDSQEMPAFQQYQPPGLTNSPRANGSPGYGREIPHVSQTAPTQVLYERARMAASAKAMPAARKAGTPSQRRPWTTEEENALMAGLDRVRGPHWSQILAMFGPGGTINESLKDRNQVQLKDKARNLKLFFLKSGIEVPYYLKYVTGDLKTRAPGQVSKNEARERDRQRGEEDKAHYDGVQGIMALAGGGHSGYTPDSSATNSLPESAQAAYDRVMSAIGNEAMNDQALDSSLATHIGVIPPMGTSGLESPNQQQIPLSNDMRTAQSQSE</sequence>
<dbReference type="InterPro" id="IPR052833">
    <property type="entry name" value="Telomeric_DNA-bd_trans-reg"/>
</dbReference>
<dbReference type="SUPFAM" id="SSF46689">
    <property type="entry name" value="Homeodomain-like"/>
    <property type="match status" value="1"/>
</dbReference>
<feature type="region of interest" description="Disordered" evidence="4">
    <location>
        <begin position="1129"/>
        <end position="1160"/>
    </location>
</feature>
<dbReference type="GO" id="GO:0003691">
    <property type="term" value="F:double-stranded telomeric DNA binding"/>
    <property type="evidence" value="ECO:0007669"/>
    <property type="project" value="TreeGrafter"/>
</dbReference>
<accession>A0A0G2G4E9</accession>
<dbReference type="GO" id="GO:0042803">
    <property type="term" value="F:protein homodimerization activity"/>
    <property type="evidence" value="ECO:0007669"/>
    <property type="project" value="InterPro"/>
</dbReference>
<dbReference type="Pfam" id="PF20566">
    <property type="entry name" value="Eap1"/>
    <property type="match status" value="1"/>
</dbReference>
<feature type="compositionally biased region" description="Basic and acidic residues" evidence="4">
    <location>
        <begin position="23"/>
        <end position="38"/>
    </location>
</feature>
<keyword evidence="3" id="KW-0131">Cell cycle</keyword>
<protein>
    <submittedName>
        <fullName evidence="6">Putative myb dna binding protein</fullName>
    </submittedName>
</protein>
<dbReference type="InterPro" id="IPR046784">
    <property type="entry name" value="Eap1"/>
</dbReference>
<dbReference type="Proteomes" id="UP000053317">
    <property type="component" value="Unassembled WGS sequence"/>
</dbReference>
<proteinExistence type="predicted"/>
<organism evidence="6 7">
    <name type="scientific">Phaeomoniella chlamydospora</name>
    <name type="common">Phaeoacremonium chlamydosporum</name>
    <dbReference type="NCBI Taxonomy" id="158046"/>
    <lineage>
        <taxon>Eukaryota</taxon>
        <taxon>Fungi</taxon>
        <taxon>Dikarya</taxon>
        <taxon>Ascomycota</taxon>
        <taxon>Pezizomycotina</taxon>
        <taxon>Eurotiomycetes</taxon>
        <taxon>Chaetothyriomycetidae</taxon>
        <taxon>Phaeomoniellales</taxon>
        <taxon>Phaeomoniellaceae</taxon>
        <taxon>Phaeomoniella</taxon>
    </lineage>
</organism>
<feature type="region of interest" description="Disordered" evidence="4">
    <location>
        <begin position="1390"/>
        <end position="1418"/>
    </location>
</feature>
<dbReference type="SMART" id="SM00717">
    <property type="entry name" value="SANT"/>
    <property type="match status" value="1"/>
</dbReference>
<comment type="caution">
    <text evidence="6">The sequence shown here is derived from an EMBL/GenBank/DDBJ whole genome shotgun (WGS) entry which is preliminary data.</text>
</comment>
<keyword evidence="7" id="KW-1185">Reference proteome</keyword>
<evidence type="ECO:0000256" key="4">
    <source>
        <dbReference type="SAM" id="MobiDB-lite"/>
    </source>
</evidence>
<dbReference type="InterPro" id="IPR001005">
    <property type="entry name" value="SANT/Myb"/>
</dbReference>
<feature type="compositionally biased region" description="Low complexity" evidence="4">
    <location>
        <begin position="583"/>
        <end position="600"/>
    </location>
</feature>
<dbReference type="FunFam" id="1.10.10.60:FF:000137">
    <property type="entry name" value="MYB DNA binding protein"/>
    <property type="match status" value="1"/>
</dbReference>
<evidence type="ECO:0000313" key="6">
    <source>
        <dbReference type="EMBL" id="KKY18683.1"/>
    </source>
</evidence>
<evidence type="ECO:0000313" key="7">
    <source>
        <dbReference type="Proteomes" id="UP000053317"/>
    </source>
</evidence>
<feature type="compositionally biased region" description="Basic and acidic residues" evidence="4">
    <location>
        <begin position="97"/>
        <end position="112"/>
    </location>
</feature>
<feature type="domain" description="HTH myb-type" evidence="5">
    <location>
        <begin position="1219"/>
        <end position="1272"/>
    </location>
</feature>
<reference evidence="6 7" key="2">
    <citation type="submission" date="2015-05" db="EMBL/GenBank/DDBJ databases">
        <authorList>
            <person name="Morales-Cruz A."/>
            <person name="Amrine K.C."/>
            <person name="Cantu D."/>
        </authorList>
    </citation>
    <scope>NUCLEOTIDE SEQUENCE [LARGE SCALE GENOMIC DNA]</scope>
    <source>
        <strain evidence="6">UCRPC4</strain>
    </source>
</reference>
<dbReference type="CDD" id="cd11660">
    <property type="entry name" value="SANT_TRF"/>
    <property type="match status" value="1"/>
</dbReference>
<evidence type="ECO:0000256" key="2">
    <source>
        <dbReference type="ARBA" id="ARBA00023242"/>
    </source>
</evidence>
<feature type="compositionally biased region" description="Polar residues" evidence="4">
    <location>
        <begin position="1143"/>
        <end position="1153"/>
    </location>
</feature>
<dbReference type="PROSITE" id="PS51294">
    <property type="entry name" value="HTH_MYB"/>
    <property type="match status" value="1"/>
</dbReference>
<keyword evidence="2" id="KW-0539">Nucleus</keyword>
<feature type="compositionally biased region" description="Basic and acidic residues" evidence="4">
    <location>
        <begin position="123"/>
        <end position="174"/>
    </location>
</feature>
<dbReference type="InterPro" id="IPR017930">
    <property type="entry name" value="Myb_dom"/>
</dbReference>
<feature type="region of interest" description="Disordered" evidence="4">
    <location>
        <begin position="1063"/>
        <end position="1083"/>
    </location>
</feature>
<dbReference type="InterPro" id="IPR009057">
    <property type="entry name" value="Homeodomain-like_sf"/>
</dbReference>
<name>A0A0G2G4E9_PHACM</name>
<feature type="compositionally biased region" description="Basic and acidic residues" evidence="4">
    <location>
        <begin position="449"/>
        <end position="458"/>
    </location>
</feature>
<feature type="compositionally biased region" description="Polar residues" evidence="4">
    <location>
        <begin position="65"/>
        <end position="79"/>
    </location>
</feature>
<dbReference type="EMBL" id="LCWF01000118">
    <property type="protein sequence ID" value="KKY18683.1"/>
    <property type="molecule type" value="Genomic_DNA"/>
</dbReference>
<gene>
    <name evidence="6" type="ORF">UCRPC4_g04834</name>
</gene>
<feature type="region of interest" description="Disordered" evidence="4">
    <location>
        <begin position="334"/>
        <end position="653"/>
    </location>
</feature>
<dbReference type="OrthoDB" id="3366990at2759"/>
<dbReference type="GO" id="GO:0010833">
    <property type="term" value="P:telomere maintenance via telomere lengthening"/>
    <property type="evidence" value="ECO:0007669"/>
    <property type="project" value="TreeGrafter"/>
</dbReference>
<dbReference type="InterPro" id="IPR013867">
    <property type="entry name" value="Telomere_rpt-bd_fac_dimer_dom"/>
</dbReference>
<feature type="compositionally biased region" description="Polar residues" evidence="4">
    <location>
        <begin position="1395"/>
        <end position="1418"/>
    </location>
</feature>
<reference evidence="6 7" key="1">
    <citation type="submission" date="2015-05" db="EMBL/GenBank/DDBJ databases">
        <title>Distinctive expansion of gene families associated with plant cell wall degradation and secondary metabolism in the genomes of grapevine trunk pathogens.</title>
        <authorList>
            <person name="Lawrence D.P."/>
            <person name="Travadon R."/>
            <person name="Rolshausen P.E."/>
            <person name="Baumgartner K."/>
        </authorList>
    </citation>
    <scope>NUCLEOTIDE SEQUENCE [LARGE SCALE GENOMIC DNA]</scope>
    <source>
        <strain evidence="6">UCRPC4</strain>
    </source>
</reference>